<organism evidence="6 7">
    <name type="scientific">Kineothrix sedimenti</name>
    <dbReference type="NCBI Taxonomy" id="3123317"/>
    <lineage>
        <taxon>Bacteria</taxon>
        <taxon>Bacillati</taxon>
        <taxon>Bacillota</taxon>
        <taxon>Clostridia</taxon>
        <taxon>Lachnospirales</taxon>
        <taxon>Lachnospiraceae</taxon>
        <taxon>Kineothrix</taxon>
    </lineage>
</organism>
<evidence type="ECO:0000256" key="1">
    <source>
        <dbReference type="ARBA" id="ARBA00001911"/>
    </source>
</evidence>
<gene>
    <name evidence="6" type="ORF">V6984_03885</name>
</gene>
<evidence type="ECO:0000313" key="6">
    <source>
        <dbReference type="EMBL" id="XAH74918.1"/>
    </source>
</evidence>
<dbReference type="InterPro" id="IPR044516">
    <property type="entry name" value="UXS-like"/>
</dbReference>
<reference evidence="6 7" key="1">
    <citation type="submission" date="2024-02" db="EMBL/GenBank/DDBJ databases">
        <title>Bacterial strain from lacustrine sediment.</title>
        <authorList>
            <person name="Petit C."/>
            <person name="Fadhlaoui K."/>
        </authorList>
    </citation>
    <scope>NUCLEOTIDE SEQUENCE [LARGE SCALE GENOMIC DNA]</scope>
    <source>
        <strain evidence="6 7">IPX-CK</strain>
    </source>
</reference>
<sequence>MMKRRYDMNDNKLYIAQLHKVIERCDFLEELENKSILITGATGMVGTCMIDLLQEYDTLKHANIGIVAIARNGRHMQETFDRYADKANLVCVVGDVNQSMPQTGKIDYIIHAASNTHPLAYASDPIGTIQTNVLGLKNLLDFAAEKKVKRMVFLSSVEIYGENRGDAERFAEDYCGYLDCNTLRAGYPEGKRVGEALCQAYRKHYGLDIVIPRLSRLYGPTMRMSDTKAISQFIKKAAAGEDIVLKSGGNQLYSYTYVVDAVSAILHILCKGKDGEAYNVSDMDSEITLKDLAGILADEAHTRVIFDLPDEQERQGYSSATKALLDAGKLEKLGWSADTGFNEGLTTTLSSISLKYSRSILNL</sequence>
<keyword evidence="2" id="KW-0210">Decarboxylase</keyword>
<evidence type="ECO:0000313" key="7">
    <source>
        <dbReference type="Proteomes" id="UP001451571"/>
    </source>
</evidence>
<dbReference type="Pfam" id="PF01370">
    <property type="entry name" value="Epimerase"/>
    <property type="match status" value="1"/>
</dbReference>
<name>A0ABZ3EXC9_9FIRM</name>
<dbReference type="Proteomes" id="UP001451571">
    <property type="component" value="Chromosome"/>
</dbReference>
<dbReference type="EMBL" id="CP146256">
    <property type="protein sequence ID" value="XAH74918.1"/>
    <property type="molecule type" value="Genomic_DNA"/>
</dbReference>
<dbReference type="PANTHER" id="PTHR43078">
    <property type="entry name" value="UDP-GLUCURONIC ACID DECARBOXYLASE-RELATED"/>
    <property type="match status" value="1"/>
</dbReference>
<evidence type="ECO:0000256" key="3">
    <source>
        <dbReference type="ARBA" id="ARBA00023027"/>
    </source>
</evidence>
<evidence type="ECO:0000256" key="2">
    <source>
        <dbReference type="ARBA" id="ARBA00022793"/>
    </source>
</evidence>
<keyword evidence="4" id="KW-0456">Lyase</keyword>
<dbReference type="InterPro" id="IPR001509">
    <property type="entry name" value="Epimerase_deHydtase"/>
</dbReference>
<protein>
    <submittedName>
        <fullName evidence="6">NAD-dependent epimerase/dehydratase family protein</fullName>
    </submittedName>
</protein>
<proteinExistence type="predicted"/>
<accession>A0ABZ3EXC9</accession>
<evidence type="ECO:0000259" key="5">
    <source>
        <dbReference type="Pfam" id="PF01370"/>
    </source>
</evidence>
<comment type="cofactor">
    <cofactor evidence="1">
        <name>NAD(+)</name>
        <dbReference type="ChEBI" id="CHEBI:57540"/>
    </cofactor>
</comment>
<dbReference type="SUPFAM" id="SSF51735">
    <property type="entry name" value="NAD(P)-binding Rossmann-fold domains"/>
    <property type="match status" value="1"/>
</dbReference>
<keyword evidence="7" id="KW-1185">Reference proteome</keyword>
<dbReference type="PANTHER" id="PTHR43078:SF6">
    <property type="entry name" value="UDP-GLUCURONIC ACID DECARBOXYLASE 1"/>
    <property type="match status" value="1"/>
</dbReference>
<evidence type="ECO:0000256" key="4">
    <source>
        <dbReference type="ARBA" id="ARBA00023239"/>
    </source>
</evidence>
<keyword evidence="3" id="KW-0520">NAD</keyword>
<dbReference type="RefSeq" id="WP_342758496.1">
    <property type="nucleotide sequence ID" value="NZ_CP146256.1"/>
</dbReference>
<dbReference type="Gene3D" id="3.40.50.720">
    <property type="entry name" value="NAD(P)-binding Rossmann-like Domain"/>
    <property type="match status" value="1"/>
</dbReference>
<dbReference type="InterPro" id="IPR036291">
    <property type="entry name" value="NAD(P)-bd_dom_sf"/>
</dbReference>
<feature type="domain" description="NAD-dependent epimerase/dehydratase" evidence="5">
    <location>
        <begin position="36"/>
        <end position="280"/>
    </location>
</feature>